<comment type="caution">
    <text evidence="2">The sequence shown here is derived from an EMBL/GenBank/DDBJ whole genome shotgun (WGS) entry which is preliminary data.</text>
</comment>
<keyword evidence="1" id="KW-0175">Coiled coil</keyword>
<evidence type="ECO:0000313" key="2">
    <source>
        <dbReference type="EMBL" id="THG00961.1"/>
    </source>
</evidence>
<keyword evidence="3" id="KW-1185">Reference proteome</keyword>
<sequence>MESITHHHSSTVDTSRPFTSVKEAVAIFGEKLLTGELYSSPNPFSAPKQWNFSLTKTKESDDEEQKTLAETLNRLESELKETKTELKLLKERESETEVALASLNAELHKNMSKMAKAEAAAAGNAAAKAVARTGSARREEEVRKRDMIVRMEEDKPTLAQVLGIGDEEGLFGGRENGRKMMMVKKKKKKPIIPLVGDLFFRKKGSSASLRSSLFSSTHVFSLGSLAVFSLGGFRSIFTSAMVFSFGHGFRFRVAALIMGGLVQELHSGTSTASGSLRGEGFIVV</sequence>
<organism evidence="2 3">
    <name type="scientific">Camellia sinensis var. sinensis</name>
    <name type="common">China tea</name>
    <dbReference type="NCBI Taxonomy" id="542762"/>
    <lineage>
        <taxon>Eukaryota</taxon>
        <taxon>Viridiplantae</taxon>
        <taxon>Streptophyta</taxon>
        <taxon>Embryophyta</taxon>
        <taxon>Tracheophyta</taxon>
        <taxon>Spermatophyta</taxon>
        <taxon>Magnoliopsida</taxon>
        <taxon>eudicotyledons</taxon>
        <taxon>Gunneridae</taxon>
        <taxon>Pentapetalae</taxon>
        <taxon>asterids</taxon>
        <taxon>Ericales</taxon>
        <taxon>Theaceae</taxon>
        <taxon>Camellia</taxon>
    </lineage>
</organism>
<evidence type="ECO:0000256" key="1">
    <source>
        <dbReference type="SAM" id="Coils"/>
    </source>
</evidence>
<proteinExistence type="predicted"/>
<reference evidence="2 3" key="1">
    <citation type="journal article" date="2018" name="Proc. Natl. Acad. Sci. U.S.A.">
        <title>Draft genome sequence of Camellia sinensis var. sinensis provides insights into the evolution of the tea genome and tea quality.</title>
        <authorList>
            <person name="Wei C."/>
            <person name="Yang H."/>
            <person name="Wang S."/>
            <person name="Zhao J."/>
            <person name="Liu C."/>
            <person name="Gao L."/>
            <person name="Xia E."/>
            <person name="Lu Y."/>
            <person name="Tai Y."/>
            <person name="She G."/>
            <person name="Sun J."/>
            <person name="Cao H."/>
            <person name="Tong W."/>
            <person name="Gao Q."/>
            <person name="Li Y."/>
            <person name="Deng W."/>
            <person name="Jiang X."/>
            <person name="Wang W."/>
            <person name="Chen Q."/>
            <person name="Zhang S."/>
            <person name="Li H."/>
            <person name="Wu J."/>
            <person name="Wang P."/>
            <person name="Li P."/>
            <person name="Shi C."/>
            <person name="Zheng F."/>
            <person name="Jian J."/>
            <person name="Huang B."/>
            <person name="Shan D."/>
            <person name="Shi M."/>
            <person name="Fang C."/>
            <person name="Yue Y."/>
            <person name="Li F."/>
            <person name="Li D."/>
            <person name="Wei S."/>
            <person name="Han B."/>
            <person name="Jiang C."/>
            <person name="Yin Y."/>
            <person name="Xia T."/>
            <person name="Zhang Z."/>
            <person name="Bennetzen J.L."/>
            <person name="Zhao S."/>
            <person name="Wan X."/>
        </authorList>
    </citation>
    <scope>NUCLEOTIDE SEQUENCE [LARGE SCALE GENOMIC DNA]</scope>
    <source>
        <strain evidence="3">cv. Shuchazao</strain>
        <tissue evidence="2">Leaf</tissue>
    </source>
</reference>
<protein>
    <recommendedName>
        <fullName evidence="4">WEB family protein</fullName>
    </recommendedName>
</protein>
<gene>
    <name evidence="2" type="ORF">TEA_001364</name>
</gene>
<evidence type="ECO:0008006" key="4">
    <source>
        <dbReference type="Google" id="ProtNLM"/>
    </source>
</evidence>
<dbReference type="EMBL" id="SDRB02011558">
    <property type="protein sequence ID" value="THG00961.1"/>
    <property type="molecule type" value="Genomic_DNA"/>
</dbReference>
<dbReference type="AlphaFoldDB" id="A0A4S4DE60"/>
<accession>A0A4S4DE60</accession>
<evidence type="ECO:0000313" key="3">
    <source>
        <dbReference type="Proteomes" id="UP000306102"/>
    </source>
</evidence>
<feature type="coiled-coil region" evidence="1">
    <location>
        <begin position="58"/>
        <end position="120"/>
    </location>
</feature>
<dbReference type="Proteomes" id="UP000306102">
    <property type="component" value="Unassembled WGS sequence"/>
</dbReference>
<name>A0A4S4DE60_CAMSN</name>